<dbReference type="Pfam" id="PF02518">
    <property type="entry name" value="HATPase_c"/>
    <property type="match status" value="1"/>
</dbReference>
<dbReference type="CDD" id="cd00082">
    <property type="entry name" value="HisKA"/>
    <property type="match status" value="1"/>
</dbReference>
<keyword evidence="14" id="KW-0902">Two-component regulatory system</keyword>
<dbReference type="GO" id="GO:0005524">
    <property type="term" value="F:ATP binding"/>
    <property type="evidence" value="ECO:0007669"/>
    <property type="project" value="UniProtKB-KW"/>
</dbReference>
<evidence type="ECO:0000256" key="9">
    <source>
        <dbReference type="ARBA" id="ARBA00022692"/>
    </source>
</evidence>
<name>A0A858R6S8_9PROT</name>
<keyword evidence="6" id="KW-1003">Cell membrane</keyword>
<feature type="transmembrane region" description="Helical" evidence="18">
    <location>
        <begin position="366"/>
        <end position="393"/>
    </location>
</feature>
<dbReference type="GO" id="GO:0022857">
    <property type="term" value="F:transmembrane transporter activity"/>
    <property type="evidence" value="ECO:0007669"/>
    <property type="project" value="InterPro"/>
</dbReference>
<dbReference type="AlphaFoldDB" id="A0A858R6S8"/>
<organism evidence="20 21">
    <name type="scientific">Aerophototrophica crusticola</name>
    <dbReference type="NCBI Taxonomy" id="1709002"/>
    <lineage>
        <taxon>Bacteria</taxon>
        <taxon>Pseudomonadati</taxon>
        <taxon>Pseudomonadota</taxon>
        <taxon>Alphaproteobacteria</taxon>
        <taxon>Rhodospirillales</taxon>
        <taxon>Rhodospirillaceae</taxon>
        <taxon>Aerophototrophica</taxon>
    </lineage>
</organism>
<feature type="transmembrane region" description="Helical" evidence="18">
    <location>
        <begin position="413"/>
        <end position="446"/>
    </location>
</feature>
<dbReference type="FunFam" id="1.10.287.130:FF:000001">
    <property type="entry name" value="Two-component sensor histidine kinase"/>
    <property type="match status" value="1"/>
</dbReference>
<dbReference type="PROSITE" id="PS50283">
    <property type="entry name" value="NA_SOLUT_SYMP_3"/>
    <property type="match status" value="1"/>
</dbReference>
<feature type="transmembrane region" description="Helical" evidence="18">
    <location>
        <begin position="493"/>
        <end position="519"/>
    </location>
</feature>
<keyword evidence="16" id="KW-0175">Coiled coil</keyword>
<evidence type="ECO:0000256" key="12">
    <source>
        <dbReference type="ARBA" id="ARBA00022840"/>
    </source>
</evidence>
<dbReference type="InterPro" id="IPR005467">
    <property type="entry name" value="His_kinase_dom"/>
</dbReference>
<keyword evidence="7" id="KW-0597">Phosphoprotein</keyword>
<dbReference type="InterPro" id="IPR050736">
    <property type="entry name" value="Sensor_HK_Regulatory"/>
</dbReference>
<feature type="transmembrane region" description="Helical" evidence="18">
    <location>
        <begin position="200"/>
        <end position="219"/>
    </location>
</feature>
<keyword evidence="12" id="KW-0067">ATP-binding</keyword>
<dbReference type="CDD" id="cd10322">
    <property type="entry name" value="SLC5sbd"/>
    <property type="match status" value="1"/>
</dbReference>
<protein>
    <recommendedName>
        <fullName evidence="5">histidine kinase</fullName>
        <ecNumber evidence="5">2.7.13.3</ecNumber>
    </recommendedName>
</protein>
<proteinExistence type="inferred from homology"/>
<keyword evidence="9 18" id="KW-0812">Transmembrane</keyword>
<evidence type="ECO:0000256" key="6">
    <source>
        <dbReference type="ARBA" id="ARBA00022475"/>
    </source>
</evidence>
<evidence type="ECO:0000256" key="2">
    <source>
        <dbReference type="ARBA" id="ARBA00004236"/>
    </source>
</evidence>
<feature type="transmembrane region" description="Helical" evidence="18">
    <location>
        <begin position="161"/>
        <end position="179"/>
    </location>
</feature>
<evidence type="ECO:0000256" key="10">
    <source>
        <dbReference type="ARBA" id="ARBA00022741"/>
    </source>
</evidence>
<feature type="transmembrane region" description="Helical" evidence="18">
    <location>
        <begin position="239"/>
        <end position="260"/>
    </location>
</feature>
<gene>
    <name evidence="20" type="ORF">HHL28_08570</name>
</gene>
<evidence type="ECO:0000256" key="1">
    <source>
        <dbReference type="ARBA" id="ARBA00000085"/>
    </source>
</evidence>
<dbReference type="SMART" id="SM00388">
    <property type="entry name" value="HisKA"/>
    <property type="match status" value="1"/>
</dbReference>
<evidence type="ECO:0000256" key="11">
    <source>
        <dbReference type="ARBA" id="ARBA00022777"/>
    </source>
</evidence>
<dbReference type="PROSITE" id="PS50109">
    <property type="entry name" value="HIS_KIN"/>
    <property type="match status" value="1"/>
</dbReference>
<dbReference type="SUPFAM" id="SSF55874">
    <property type="entry name" value="ATPase domain of HSP90 chaperone/DNA topoisomerase II/histidine kinase"/>
    <property type="match status" value="1"/>
</dbReference>
<dbReference type="EC" id="2.7.13.3" evidence="5"/>
<evidence type="ECO:0000256" key="16">
    <source>
        <dbReference type="SAM" id="Coils"/>
    </source>
</evidence>
<evidence type="ECO:0000256" key="17">
    <source>
        <dbReference type="SAM" id="MobiDB-lite"/>
    </source>
</evidence>
<sequence>MTPSAGPTWRWSCTRGSAPSDAPASAGSAAPGADAGVVPGRLRDGQPAPAVGVRAGSRGRPAGLAVRGLGVAGPAAGLGREGAVSNTLPVWLVAGVSLAYLLGLFALAYGADRRAAAGKAVGGPVVYALSLAVYCTAWTFYGSVGRAAEAGVGFLPTYLGPTLVMALAPLLLAKILRVARRQRSTSIADFIAARYGRSQALGGLVACVAVVGLVPYIALQLKAMSAGFELLTGGAAPGGLADTGLWIALLMALFAIIFGTRSIDATEHHPGLVTAIAFEAVVKLVAFLLVGAAVVWGLAGGPGALLERAAEVPRTAGLLTGAPALEGGAWVTGLLLAMAATLCLPRQFQVMVVENTDERHLHTAQWLFPLYLLLINLFVLPLALAGLLLLPAGNVPADMFVLGLPLAAGWEGLALLAFIGGLSAGTGMIIVETVALATMVSNDLVLPLLFRGKGALEGVRDLGRLTLMVRRAAIVGLMLLGALYVQAAGGTAGLVSIGLVSFAAVAQFAPALLGGLFWIGGTRQGAIAGIAGGTLVWAYTLLLPSLVPESRLVLAGPWGIGALRPEALFGVQGLSPLAHSLFWSLVANVGLYLGLSVLGPEDEGSRAQGPAFVEALGDGEEEPGDWRGTATVAELEGLLARFLGPGRAWLAGPGESCPPPQALADAGLVRRAERLLAGAIGAASARVALASVLGGGAVGRATILRMLDETSGVIEYSRRLERKSAELEAATAALSAANDRLRELDRMKDEFLSTITHELRTPLTSVRALSEILYDTPDLPEEQRQEFLGTIIKESERLTRLINQVLDMAKIEAGALDWSIGPVDLARIARDAADATQALYRERGVALELSVPPALPLVLGDADRLAQVVLNLLSNAVKFVPQGSGRVVLSVERDGDGMLRLSVADNGPGIPPEYQEEVFDRFRQVSDAQAGKPQGTGLGLAICRRLVEHMGGRIWVESLPGQGATFRFTVPLAPTP</sequence>
<feature type="compositionally biased region" description="Low complexity" evidence="17">
    <location>
        <begin position="16"/>
        <end position="40"/>
    </location>
</feature>
<dbReference type="GO" id="GO:0000155">
    <property type="term" value="F:phosphorelay sensor kinase activity"/>
    <property type="evidence" value="ECO:0007669"/>
    <property type="project" value="InterPro"/>
</dbReference>
<dbReference type="SMART" id="SM00387">
    <property type="entry name" value="HATPase_c"/>
    <property type="match status" value="1"/>
</dbReference>
<feature type="transmembrane region" description="Helical" evidence="18">
    <location>
        <begin position="327"/>
        <end position="345"/>
    </location>
</feature>
<evidence type="ECO:0000313" key="21">
    <source>
        <dbReference type="Proteomes" id="UP000501891"/>
    </source>
</evidence>
<evidence type="ECO:0000256" key="18">
    <source>
        <dbReference type="SAM" id="Phobius"/>
    </source>
</evidence>
<dbReference type="Gene3D" id="1.20.1730.10">
    <property type="entry name" value="Sodium/glucose cotransporter"/>
    <property type="match status" value="1"/>
</dbReference>
<dbReference type="InterPro" id="IPR001734">
    <property type="entry name" value="Na/solute_symporter"/>
</dbReference>
<dbReference type="PANTHER" id="PTHR43711">
    <property type="entry name" value="TWO-COMPONENT HISTIDINE KINASE"/>
    <property type="match status" value="1"/>
</dbReference>
<feature type="transmembrane region" description="Helical" evidence="18">
    <location>
        <begin position="467"/>
        <end position="487"/>
    </location>
</feature>
<comment type="similarity">
    <text evidence="4">Belongs to the sodium:solute symporter (SSF) (TC 2.A.21) family.</text>
</comment>
<dbReference type="EMBL" id="CP051775">
    <property type="protein sequence ID" value="QJE73130.1"/>
    <property type="molecule type" value="Genomic_DNA"/>
</dbReference>
<feature type="region of interest" description="Disordered" evidence="17">
    <location>
        <begin position="1"/>
        <end position="56"/>
    </location>
</feature>
<dbReference type="InterPro" id="IPR003661">
    <property type="entry name" value="HisK_dim/P_dom"/>
</dbReference>
<keyword evidence="10" id="KW-0547">Nucleotide-binding</keyword>
<dbReference type="GO" id="GO:0005886">
    <property type="term" value="C:plasma membrane"/>
    <property type="evidence" value="ECO:0007669"/>
    <property type="project" value="UniProtKB-SubCell"/>
</dbReference>
<dbReference type="InterPro" id="IPR036097">
    <property type="entry name" value="HisK_dim/P_sf"/>
</dbReference>
<keyword evidence="15 18" id="KW-0472">Membrane</keyword>
<feature type="domain" description="Histidine kinase" evidence="19">
    <location>
        <begin position="754"/>
        <end position="974"/>
    </location>
</feature>
<dbReference type="KEGG" id="acru:HHL28_08570"/>
<evidence type="ECO:0000256" key="14">
    <source>
        <dbReference type="ARBA" id="ARBA00023012"/>
    </source>
</evidence>
<evidence type="ECO:0000256" key="13">
    <source>
        <dbReference type="ARBA" id="ARBA00022989"/>
    </source>
</evidence>
<dbReference type="Gene3D" id="1.10.287.130">
    <property type="match status" value="1"/>
</dbReference>
<evidence type="ECO:0000313" key="20">
    <source>
        <dbReference type="EMBL" id="QJE73130.1"/>
    </source>
</evidence>
<reference evidence="20" key="1">
    <citation type="submission" date="2020-04" db="EMBL/GenBank/DDBJ databases">
        <title>A desert anoxygenic phototrophic bacterium fixes CO2 using RubisCO under aerobic conditions.</title>
        <authorList>
            <person name="Tang K."/>
        </authorList>
    </citation>
    <scope>NUCLEOTIDE SEQUENCE [LARGE SCALE GENOMIC DNA]</scope>
    <source>
        <strain evidence="20">MIMtkB3</strain>
    </source>
</reference>
<keyword evidence="8" id="KW-0808">Transferase</keyword>
<evidence type="ECO:0000256" key="7">
    <source>
        <dbReference type="ARBA" id="ARBA00022553"/>
    </source>
</evidence>
<dbReference type="InterPro" id="IPR038377">
    <property type="entry name" value="Na/Glc_symporter_sf"/>
</dbReference>
<evidence type="ECO:0000259" key="19">
    <source>
        <dbReference type="PROSITE" id="PS50109"/>
    </source>
</evidence>
<comment type="subcellular location">
    <subcellularLocation>
        <location evidence="2">Cell membrane</location>
    </subcellularLocation>
    <subcellularLocation>
        <location evidence="3">Membrane raft</location>
        <topology evidence="3">Multi-pass membrane protein</topology>
    </subcellularLocation>
</comment>
<dbReference type="FunFam" id="3.30.565.10:FF:000023">
    <property type="entry name" value="PAS domain-containing sensor histidine kinase"/>
    <property type="match status" value="1"/>
</dbReference>
<dbReference type="Gene3D" id="3.30.565.10">
    <property type="entry name" value="Histidine kinase-like ATPase, C-terminal domain"/>
    <property type="match status" value="1"/>
</dbReference>
<dbReference type="SUPFAM" id="SSF47384">
    <property type="entry name" value="Homodimeric domain of signal transducing histidine kinase"/>
    <property type="match status" value="1"/>
</dbReference>
<dbReference type="Proteomes" id="UP000501891">
    <property type="component" value="Chromosome"/>
</dbReference>
<keyword evidence="11 20" id="KW-0418">Kinase</keyword>
<keyword evidence="21" id="KW-1185">Reference proteome</keyword>
<dbReference type="InterPro" id="IPR003594">
    <property type="entry name" value="HATPase_dom"/>
</dbReference>
<dbReference type="Pfam" id="PF00512">
    <property type="entry name" value="HisKA"/>
    <property type="match status" value="1"/>
</dbReference>
<evidence type="ECO:0000256" key="8">
    <source>
        <dbReference type="ARBA" id="ARBA00022679"/>
    </source>
</evidence>
<feature type="transmembrane region" description="Helical" evidence="18">
    <location>
        <begin position="272"/>
        <end position="299"/>
    </location>
</feature>
<dbReference type="PANTHER" id="PTHR43711:SF30">
    <property type="entry name" value="HISTIDINE KINASE"/>
    <property type="match status" value="1"/>
</dbReference>
<dbReference type="CDD" id="cd16922">
    <property type="entry name" value="HATPase_EvgS-ArcB-TorS-like"/>
    <property type="match status" value="1"/>
</dbReference>
<comment type="catalytic activity">
    <reaction evidence="1">
        <text>ATP + protein L-histidine = ADP + protein N-phospho-L-histidine.</text>
        <dbReference type="EC" id="2.7.13.3"/>
    </reaction>
</comment>
<feature type="transmembrane region" description="Helical" evidence="18">
    <location>
        <begin position="121"/>
        <end position="141"/>
    </location>
</feature>
<evidence type="ECO:0000256" key="4">
    <source>
        <dbReference type="ARBA" id="ARBA00006434"/>
    </source>
</evidence>
<dbReference type="PRINTS" id="PR00344">
    <property type="entry name" value="BCTRLSENSOR"/>
</dbReference>
<feature type="transmembrane region" description="Helical" evidence="18">
    <location>
        <begin position="526"/>
        <end position="547"/>
    </location>
</feature>
<feature type="transmembrane region" description="Helical" evidence="18">
    <location>
        <begin position="88"/>
        <end position="109"/>
    </location>
</feature>
<dbReference type="InterPro" id="IPR004358">
    <property type="entry name" value="Sig_transdc_His_kin-like_C"/>
</dbReference>
<dbReference type="InterPro" id="IPR036890">
    <property type="entry name" value="HATPase_C_sf"/>
</dbReference>
<evidence type="ECO:0000256" key="15">
    <source>
        <dbReference type="ARBA" id="ARBA00023136"/>
    </source>
</evidence>
<evidence type="ECO:0000256" key="5">
    <source>
        <dbReference type="ARBA" id="ARBA00012438"/>
    </source>
</evidence>
<evidence type="ECO:0000256" key="3">
    <source>
        <dbReference type="ARBA" id="ARBA00004314"/>
    </source>
</evidence>
<feature type="coiled-coil region" evidence="16">
    <location>
        <begin position="713"/>
        <end position="747"/>
    </location>
</feature>
<dbReference type="GO" id="GO:0045121">
    <property type="term" value="C:membrane raft"/>
    <property type="evidence" value="ECO:0007669"/>
    <property type="project" value="UniProtKB-SubCell"/>
</dbReference>
<accession>A0A858R6S8</accession>
<keyword evidence="13 18" id="KW-1133">Transmembrane helix</keyword>